<keyword evidence="2" id="KW-1185">Reference proteome</keyword>
<organism evidence="1 2">
    <name type="scientific">Chitinophaga defluvii</name>
    <dbReference type="NCBI Taxonomy" id="3163343"/>
    <lineage>
        <taxon>Bacteria</taxon>
        <taxon>Pseudomonadati</taxon>
        <taxon>Bacteroidota</taxon>
        <taxon>Chitinophagia</taxon>
        <taxon>Chitinophagales</taxon>
        <taxon>Chitinophagaceae</taxon>
        <taxon>Chitinophaga</taxon>
    </lineage>
</organism>
<evidence type="ECO:0008006" key="3">
    <source>
        <dbReference type="Google" id="ProtNLM"/>
    </source>
</evidence>
<dbReference type="PROSITE" id="PS51257">
    <property type="entry name" value="PROKAR_LIPOPROTEIN"/>
    <property type="match status" value="1"/>
</dbReference>
<dbReference type="Proteomes" id="UP001549749">
    <property type="component" value="Unassembled WGS sequence"/>
</dbReference>
<gene>
    <name evidence="1" type="ORF">ABR189_20835</name>
</gene>
<dbReference type="EMBL" id="JBEXAC010000002">
    <property type="protein sequence ID" value="MET6999849.1"/>
    <property type="molecule type" value="Genomic_DNA"/>
</dbReference>
<comment type="caution">
    <text evidence="1">The sequence shown here is derived from an EMBL/GenBank/DDBJ whole genome shotgun (WGS) entry which is preliminary data.</text>
</comment>
<evidence type="ECO:0000313" key="1">
    <source>
        <dbReference type="EMBL" id="MET6999849.1"/>
    </source>
</evidence>
<accession>A0ABV2T9Z9</accession>
<protein>
    <recommendedName>
        <fullName evidence="3">Lipocalin-like protein</fullName>
    </recommendedName>
</protein>
<proteinExistence type="predicted"/>
<evidence type="ECO:0000313" key="2">
    <source>
        <dbReference type="Proteomes" id="UP001549749"/>
    </source>
</evidence>
<sequence length="203" mass="22113">MNIYKSLCLLSAVILVLTSCTKEKSAEPDSAAISKTELLGEWNFVGMAAYTKSTSSATVAGKTTSNVVITDYTTIENKGTLLISADQVISNDLTYTIDTVMVAQQYINGVLKEEFKIPFNFTAPAASNTAHYTWVGTDSLYFSQGMITMPGNMPSVTSGAKIARAGDTLLLRGTYYDKRTEDQGGLKVLNETQAIMVLKYKRR</sequence>
<name>A0ABV2T9Z9_9BACT</name>
<reference evidence="1 2" key="1">
    <citation type="submission" date="2024-06" db="EMBL/GenBank/DDBJ databases">
        <title>Chitinophaga defluvii sp. nov., isolated from municipal sewage.</title>
        <authorList>
            <person name="Zhang L."/>
        </authorList>
    </citation>
    <scope>NUCLEOTIDE SEQUENCE [LARGE SCALE GENOMIC DNA]</scope>
    <source>
        <strain evidence="1 2">H8</strain>
    </source>
</reference>
<dbReference type="RefSeq" id="WP_354662410.1">
    <property type="nucleotide sequence ID" value="NZ_JBEXAC010000002.1"/>
</dbReference>